<evidence type="ECO:0000313" key="2">
    <source>
        <dbReference type="Proteomes" id="UP000243342"/>
    </source>
</evidence>
<name>A0A1J7C900_9ACTN</name>
<organism evidence="1 2">
    <name type="scientific">Mangrovactinospora gilvigrisea</name>
    <dbReference type="NCBI Taxonomy" id="1428644"/>
    <lineage>
        <taxon>Bacteria</taxon>
        <taxon>Bacillati</taxon>
        <taxon>Actinomycetota</taxon>
        <taxon>Actinomycetes</taxon>
        <taxon>Kitasatosporales</taxon>
        <taxon>Streptomycetaceae</taxon>
        <taxon>Mangrovactinospora</taxon>
    </lineage>
</organism>
<accession>A0A1J7C900</accession>
<dbReference type="OrthoDB" id="3480397at2"/>
<dbReference type="AlphaFoldDB" id="A0A1J7C900"/>
<evidence type="ECO:0000313" key="1">
    <source>
        <dbReference type="EMBL" id="OIV38008.1"/>
    </source>
</evidence>
<gene>
    <name evidence="1" type="ORF">BIV57_07995</name>
</gene>
<proteinExistence type="predicted"/>
<keyword evidence="2" id="KW-1185">Reference proteome</keyword>
<sequence>MLTTTTVEQLLGPKSTNAIRGSVRMDGHSLLVEATAFADEIERREHAGLGALEDRELLQAMFELPLGIPTWIEKLDPCHRNLIEHAPAGAVDFTWGGDVTRLAVPPIRASTVLLRSRDWETGITAASQYAPFCARAVIFPAGLRELDLAVMEGRYYGVGVAAEDRSGSAHWVVEPANYRQWHDPARWRFDEQLWGRLLHADQLG</sequence>
<reference evidence="1 2" key="1">
    <citation type="submission" date="2016-10" db="EMBL/GenBank/DDBJ databases">
        <title>Genome sequence of Streptomyces gilvigriseus MUSC 26.</title>
        <authorList>
            <person name="Lee L.-H."/>
            <person name="Ser H.-L."/>
        </authorList>
    </citation>
    <scope>NUCLEOTIDE SEQUENCE [LARGE SCALE GENOMIC DNA]</scope>
    <source>
        <strain evidence="1 2">MUSC 26</strain>
    </source>
</reference>
<protein>
    <submittedName>
        <fullName evidence="1">Uncharacterized protein</fullName>
    </submittedName>
</protein>
<comment type="caution">
    <text evidence="1">The sequence shown here is derived from an EMBL/GenBank/DDBJ whole genome shotgun (WGS) entry which is preliminary data.</text>
</comment>
<dbReference type="RefSeq" id="WP_071656015.1">
    <property type="nucleotide sequence ID" value="NZ_MLCF01000035.1"/>
</dbReference>
<dbReference type="Proteomes" id="UP000243342">
    <property type="component" value="Unassembled WGS sequence"/>
</dbReference>
<dbReference type="EMBL" id="MLCF01000035">
    <property type="protein sequence ID" value="OIV38008.1"/>
    <property type="molecule type" value="Genomic_DNA"/>
</dbReference>